<protein>
    <submittedName>
        <fullName evidence="4">RlpA-like double-psi beta-barrel-protein domain-containing protein-containing protein</fullName>
    </submittedName>
</protein>
<dbReference type="STRING" id="90262.A0A1X2ILI7"/>
<reference evidence="4 5" key="1">
    <citation type="submission" date="2016-07" db="EMBL/GenBank/DDBJ databases">
        <title>Pervasive Adenine N6-methylation of Active Genes in Fungi.</title>
        <authorList>
            <consortium name="DOE Joint Genome Institute"/>
            <person name="Mondo S.J."/>
            <person name="Dannebaum R.O."/>
            <person name="Kuo R.C."/>
            <person name="Labutti K."/>
            <person name="Haridas S."/>
            <person name="Kuo A."/>
            <person name="Salamov A."/>
            <person name="Ahrendt S.R."/>
            <person name="Lipzen A."/>
            <person name="Sullivan W."/>
            <person name="Andreopoulos W.B."/>
            <person name="Clum A."/>
            <person name="Lindquist E."/>
            <person name="Daum C."/>
            <person name="Ramamoorthy G.K."/>
            <person name="Gryganskyi A."/>
            <person name="Culley D."/>
            <person name="Magnuson J.K."/>
            <person name="James T.Y."/>
            <person name="O'Malley M.A."/>
            <person name="Stajich J.E."/>
            <person name="Spatafora J.W."/>
            <person name="Visel A."/>
            <person name="Grigoriev I.V."/>
        </authorList>
    </citation>
    <scope>NUCLEOTIDE SEQUENCE [LARGE SCALE GENOMIC DNA]</scope>
    <source>
        <strain evidence="4 5">NRRL 1336</strain>
    </source>
</reference>
<feature type="signal peptide" evidence="3">
    <location>
        <begin position="1"/>
        <end position="19"/>
    </location>
</feature>
<dbReference type="InterPro" id="IPR051477">
    <property type="entry name" value="Expansin_CellWall"/>
</dbReference>
<feature type="region of interest" description="Disordered" evidence="2">
    <location>
        <begin position="39"/>
        <end position="116"/>
    </location>
</feature>
<dbReference type="CDD" id="cd22191">
    <property type="entry name" value="DPBB_RlpA_EXP_N-like"/>
    <property type="match status" value="1"/>
</dbReference>
<dbReference type="OrthoDB" id="406505at2759"/>
<evidence type="ECO:0000313" key="5">
    <source>
        <dbReference type="Proteomes" id="UP000193560"/>
    </source>
</evidence>
<proteinExistence type="predicted"/>
<feature type="compositionally biased region" description="Basic and acidic residues" evidence="2">
    <location>
        <begin position="91"/>
        <end position="102"/>
    </location>
</feature>
<dbReference type="PANTHER" id="PTHR31836">
    <property type="match status" value="1"/>
</dbReference>
<dbReference type="SUPFAM" id="SSF50685">
    <property type="entry name" value="Barwin-like endoglucanases"/>
    <property type="match status" value="1"/>
</dbReference>
<evidence type="ECO:0000256" key="1">
    <source>
        <dbReference type="ARBA" id="ARBA00022729"/>
    </source>
</evidence>
<dbReference type="InterPro" id="IPR036908">
    <property type="entry name" value="RlpA-like_sf"/>
</dbReference>
<evidence type="ECO:0000313" key="4">
    <source>
        <dbReference type="EMBL" id="ORZ18639.1"/>
    </source>
</evidence>
<comment type="caution">
    <text evidence="4">The sequence shown here is derived from an EMBL/GenBank/DDBJ whole genome shotgun (WGS) entry which is preliminary data.</text>
</comment>
<keyword evidence="5" id="KW-1185">Reference proteome</keyword>
<dbReference type="Gene3D" id="2.40.40.10">
    <property type="entry name" value="RlpA-like domain"/>
    <property type="match status" value="1"/>
</dbReference>
<organism evidence="4 5">
    <name type="scientific">Absidia repens</name>
    <dbReference type="NCBI Taxonomy" id="90262"/>
    <lineage>
        <taxon>Eukaryota</taxon>
        <taxon>Fungi</taxon>
        <taxon>Fungi incertae sedis</taxon>
        <taxon>Mucoromycota</taxon>
        <taxon>Mucoromycotina</taxon>
        <taxon>Mucoromycetes</taxon>
        <taxon>Mucorales</taxon>
        <taxon>Cunninghamellaceae</taxon>
        <taxon>Absidia</taxon>
    </lineage>
</organism>
<gene>
    <name evidence="4" type="ORF">BCR42DRAFT_411323</name>
</gene>
<feature type="chain" id="PRO_5012642961" evidence="3">
    <location>
        <begin position="20"/>
        <end position="281"/>
    </location>
</feature>
<dbReference type="EMBL" id="MCGE01000008">
    <property type="protein sequence ID" value="ORZ18639.1"/>
    <property type="molecule type" value="Genomic_DNA"/>
</dbReference>
<evidence type="ECO:0000256" key="3">
    <source>
        <dbReference type="SAM" id="SignalP"/>
    </source>
</evidence>
<name>A0A1X2ILI7_9FUNG</name>
<dbReference type="AlphaFoldDB" id="A0A1X2ILI7"/>
<sequence>MKFLLVFGSLLALATTSIAGPSELNDMYLHHHPSQAKKLAMAASAGNGKGRPSEQNGNYHVGGYDFRKSYDDSEEEEDNNGPFQRQPYRANYDDFEPRRADVFDDDDDDDDDDDFDGGYGYNRMAAAKQDDGVTYNKNGGIDWNNPTLKGSIFVDRGYDDATFDISQNLKMASVENPGEDWHTGKGTYYDVETRKSSCGFKASNKDMVAALNSKQFGGKSKNNKKCGKEVEVTGPSGNKVKVKLIDGCDTCGEGDIDLSPAAFESIGSFSHGSISIKWKDA</sequence>
<keyword evidence="1 3" id="KW-0732">Signal</keyword>
<dbReference type="PANTHER" id="PTHR31836:SF21">
    <property type="entry name" value="EXPANSIN-LIKE PROTEIN 7"/>
    <property type="match status" value="1"/>
</dbReference>
<feature type="compositionally biased region" description="Acidic residues" evidence="2">
    <location>
        <begin position="103"/>
        <end position="116"/>
    </location>
</feature>
<dbReference type="Proteomes" id="UP000193560">
    <property type="component" value="Unassembled WGS sequence"/>
</dbReference>
<accession>A0A1X2ILI7</accession>
<evidence type="ECO:0000256" key="2">
    <source>
        <dbReference type="SAM" id="MobiDB-lite"/>
    </source>
</evidence>